<organism evidence="1 2">
    <name type="scientific">Clitoria ternatea</name>
    <name type="common">Butterfly pea</name>
    <dbReference type="NCBI Taxonomy" id="43366"/>
    <lineage>
        <taxon>Eukaryota</taxon>
        <taxon>Viridiplantae</taxon>
        <taxon>Streptophyta</taxon>
        <taxon>Embryophyta</taxon>
        <taxon>Tracheophyta</taxon>
        <taxon>Spermatophyta</taxon>
        <taxon>Magnoliopsida</taxon>
        <taxon>eudicotyledons</taxon>
        <taxon>Gunneridae</taxon>
        <taxon>Pentapetalae</taxon>
        <taxon>rosids</taxon>
        <taxon>fabids</taxon>
        <taxon>Fabales</taxon>
        <taxon>Fabaceae</taxon>
        <taxon>Papilionoideae</taxon>
        <taxon>50 kb inversion clade</taxon>
        <taxon>NPAAA clade</taxon>
        <taxon>indigoferoid/millettioid clade</taxon>
        <taxon>Phaseoleae</taxon>
        <taxon>Clitoria</taxon>
    </lineage>
</organism>
<evidence type="ECO:0000313" key="1">
    <source>
        <dbReference type="EMBL" id="KAK7311454.1"/>
    </source>
</evidence>
<gene>
    <name evidence="1" type="ORF">RJT34_09607</name>
</gene>
<reference evidence="1 2" key="1">
    <citation type="submission" date="2024-01" db="EMBL/GenBank/DDBJ databases">
        <title>The genomes of 5 underutilized Papilionoideae crops provide insights into root nodulation and disease resistance.</title>
        <authorList>
            <person name="Yuan L."/>
        </authorList>
    </citation>
    <scope>NUCLEOTIDE SEQUENCE [LARGE SCALE GENOMIC DNA]</scope>
    <source>
        <strain evidence="1">LY-2023</strain>
        <tissue evidence="1">Leaf</tissue>
    </source>
</reference>
<name>A0AAN9K908_CLITE</name>
<accession>A0AAN9K908</accession>
<comment type="caution">
    <text evidence="1">The sequence shown here is derived from an EMBL/GenBank/DDBJ whole genome shotgun (WGS) entry which is preliminary data.</text>
</comment>
<dbReference type="PROSITE" id="PS51257">
    <property type="entry name" value="PROKAR_LIPOPROTEIN"/>
    <property type="match status" value="1"/>
</dbReference>
<dbReference type="AlphaFoldDB" id="A0AAN9K908"/>
<evidence type="ECO:0000313" key="2">
    <source>
        <dbReference type="Proteomes" id="UP001359559"/>
    </source>
</evidence>
<protein>
    <submittedName>
        <fullName evidence="1">Uncharacterized protein</fullName>
    </submittedName>
</protein>
<dbReference type="EMBL" id="JAYKXN010000002">
    <property type="protein sequence ID" value="KAK7311454.1"/>
    <property type="molecule type" value="Genomic_DNA"/>
</dbReference>
<dbReference type="Proteomes" id="UP001359559">
    <property type="component" value="Unassembled WGS sequence"/>
</dbReference>
<sequence>MDLHGERIHHSASKMMSYYSSGISCRPCLVLCFPSLWTRLFCLILNLFGQEDLYIFKIGLGEAHGLSSHHKNY</sequence>
<keyword evidence="2" id="KW-1185">Reference proteome</keyword>
<proteinExistence type="predicted"/>